<dbReference type="Gene3D" id="1.10.1410.40">
    <property type="match status" value="1"/>
</dbReference>
<comment type="caution">
    <text evidence="2">The sequence shown here is derived from an EMBL/GenBank/DDBJ whole genome shotgun (WGS) entry which is preliminary data.</text>
</comment>
<keyword evidence="3" id="KW-1185">Reference proteome</keyword>
<dbReference type="Pfam" id="PF20266">
    <property type="entry name" value="Mab-21_C"/>
    <property type="match status" value="1"/>
</dbReference>
<dbReference type="AlphaFoldDB" id="A0A9D4HNK0"/>
<feature type="domain" description="Mab-21-like HhH/H2TH-like" evidence="1">
    <location>
        <begin position="252"/>
        <end position="324"/>
    </location>
</feature>
<dbReference type="PANTHER" id="PTHR10656">
    <property type="entry name" value="CELL FATE DETERMINING PROTEIN MAB21-RELATED"/>
    <property type="match status" value="1"/>
</dbReference>
<dbReference type="InterPro" id="IPR046906">
    <property type="entry name" value="Mab-21_HhH/H2TH-like"/>
</dbReference>
<reference evidence="2" key="2">
    <citation type="submission" date="2020-11" db="EMBL/GenBank/DDBJ databases">
        <authorList>
            <person name="McCartney M.A."/>
            <person name="Auch B."/>
            <person name="Kono T."/>
            <person name="Mallez S."/>
            <person name="Becker A."/>
            <person name="Gohl D.M."/>
            <person name="Silverstein K.A.T."/>
            <person name="Koren S."/>
            <person name="Bechman K.B."/>
            <person name="Herman A."/>
            <person name="Abrahante J.E."/>
            <person name="Garbe J."/>
        </authorList>
    </citation>
    <scope>NUCLEOTIDE SEQUENCE</scope>
    <source>
        <strain evidence="2">Duluth1</strain>
        <tissue evidence="2">Whole animal</tissue>
    </source>
</reference>
<organism evidence="2 3">
    <name type="scientific">Dreissena polymorpha</name>
    <name type="common">Zebra mussel</name>
    <name type="synonym">Mytilus polymorpha</name>
    <dbReference type="NCBI Taxonomy" id="45954"/>
    <lineage>
        <taxon>Eukaryota</taxon>
        <taxon>Metazoa</taxon>
        <taxon>Spiralia</taxon>
        <taxon>Lophotrochozoa</taxon>
        <taxon>Mollusca</taxon>
        <taxon>Bivalvia</taxon>
        <taxon>Autobranchia</taxon>
        <taxon>Heteroconchia</taxon>
        <taxon>Euheterodonta</taxon>
        <taxon>Imparidentia</taxon>
        <taxon>Neoheterodontei</taxon>
        <taxon>Myida</taxon>
        <taxon>Dreissenoidea</taxon>
        <taxon>Dreissenidae</taxon>
        <taxon>Dreissena</taxon>
    </lineage>
</organism>
<proteinExistence type="predicted"/>
<gene>
    <name evidence="2" type="ORF">DPMN_053141</name>
</gene>
<accession>A0A9D4HNK0</accession>
<dbReference type="Proteomes" id="UP000828390">
    <property type="component" value="Unassembled WGS sequence"/>
</dbReference>
<dbReference type="PANTHER" id="PTHR10656:SF69">
    <property type="entry name" value="MAB-21-LIKE HHH_H2TH-LIKE DOMAIN-CONTAINING PROTEIN"/>
    <property type="match status" value="1"/>
</dbReference>
<name>A0A9D4HNK0_DREPO</name>
<reference evidence="2" key="1">
    <citation type="journal article" date="2019" name="bioRxiv">
        <title>The Genome of the Zebra Mussel, Dreissena polymorpha: A Resource for Invasive Species Research.</title>
        <authorList>
            <person name="McCartney M.A."/>
            <person name="Auch B."/>
            <person name="Kono T."/>
            <person name="Mallez S."/>
            <person name="Zhang Y."/>
            <person name="Obille A."/>
            <person name="Becker A."/>
            <person name="Abrahante J.E."/>
            <person name="Garbe J."/>
            <person name="Badalamenti J.P."/>
            <person name="Herman A."/>
            <person name="Mangelson H."/>
            <person name="Liachko I."/>
            <person name="Sullivan S."/>
            <person name="Sone E.D."/>
            <person name="Koren S."/>
            <person name="Silverstein K.A.T."/>
            <person name="Beckman K.B."/>
            <person name="Gohl D.M."/>
        </authorList>
    </citation>
    <scope>NUCLEOTIDE SEQUENCE</scope>
    <source>
        <strain evidence="2">Duluth1</strain>
        <tissue evidence="2">Whole animal</tissue>
    </source>
</reference>
<protein>
    <recommendedName>
        <fullName evidence="1">Mab-21-like HhH/H2TH-like domain-containing protein</fullName>
    </recommendedName>
</protein>
<sequence length="328" mass="38606">MTANAEEARSLHLSTVLEDIGVSKGVILLRRNTNLTVELLVTAGVRLDVHLRKSERRDDNYWNAFGYGFYVPQENVSRSSNESDHTYEEDYIPFRVLRNEVFGGYASDFVSIHDGQMFLKTTLQYRELRQDDETRTRHGPAITDDNRDLVKAFETNLMNECKFVFDRLRHWPKASTMELAKKCLTFFVPQGPADRENRMIFDVKSKVVKFDVRVGIDDIVYSDEEFRFSSPTIERLWMFDLDIVQLKAYVTLKMIRKELFKKVVGDRLSTFHFKTALLWTVETYPPDIVRENNLENCIMYCLVTLRLWMGRRYCPHYTIRDDNLCSVR</sequence>
<evidence type="ECO:0000313" key="2">
    <source>
        <dbReference type="EMBL" id="KAH3727212.1"/>
    </source>
</evidence>
<evidence type="ECO:0000259" key="1">
    <source>
        <dbReference type="Pfam" id="PF20266"/>
    </source>
</evidence>
<evidence type="ECO:0000313" key="3">
    <source>
        <dbReference type="Proteomes" id="UP000828390"/>
    </source>
</evidence>
<dbReference type="EMBL" id="JAIWYP010000012">
    <property type="protein sequence ID" value="KAH3727212.1"/>
    <property type="molecule type" value="Genomic_DNA"/>
</dbReference>